<keyword evidence="5 8" id="KW-1133">Transmembrane helix</keyword>
<feature type="transmembrane region" description="Helical" evidence="8">
    <location>
        <begin position="5"/>
        <end position="22"/>
    </location>
</feature>
<proteinExistence type="inferred from homology"/>
<comment type="similarity">
    <text evidence="7">Belongs to the ThrE exporter (TC 2.A.79) family.</text>
</comment>
<name>A0A1E5GLG1_9ENTE</name>
<keyword evidence="3" id="KW-0997">Cell inner membrane</keyword>
<dbReference type="Pfam" id="PF12821">
    <property type="entry name" value="ThrE_2"/>
    <property type="match status" value="1"/>
</dbReference>
<keyword evidence="2" id="KW-1003">Cell membrane</keyword>
<gene>
    <name evidence="10" type="ORF">BCR21_00670</name>
</gene>
<feature type="transmembrane region" description="Helical" evidence="8">
    <location>
        <begin position="29"/>
        <end position="46"/>
    </location>
</feature>
<evidence type="ECO:0000313" key="11">
    <source>
        <dbReference type="Proteomes" id="UP000094068"/>
    </source>
</evidence>
<keyword evidence="4 8" id="KW-0812">Transmembrane</keyword>
<comment type="caution">
    <text evidence="10">The sequence shown here is derived from an EMBL/GenBank/DDBJ whole genome shotgun (WGS) entry which is preliminary data.</text>
</comment>
<keyword evidence="6 8" id="KW-0472">Membrane</keyword>
<organism evidence="10 11">
    <name type="scientific">Enterococcus ureasiticus</name>
    <dbReference type="NCBI Taxonomy" id="903984"/>
    <lineage>
        <taxon>Bacteria</taxon>
        <taxon>Bacillati</taxon>
        <taxon>Bacillota</taxon>
        <taxon>Bacilli</taxon>
        <taxon>Lactobacillales</taxon>
        <taxon>Enterococcaceae</taxon>
        <taxon>Enterococcus</taxon>
    </lineage>
</organism>
<evidence type="ECO:0000256" key="8">
    <source>
        <dbReference type="SAM" id="Phobius"/>
    </source>
</evidence>
<sequence>MNVEVVIHCLFSYLSTVTFGIVTNVPRKVLNACGLTGAVGWMIYWSTKNLEAGAIFANFLGAIGIGLLSIYFSRRKKMPMTIFNIPSLVPLVPGGPAYQAVRSIVLGDYVSGIHFIIKVIMTAGAIAAGFMVTGIVERLLKNLLDKNKTILKDSK</sequence>
<evidence type="ECO:0000259" key="9">
    <source>
        <dbReference type="Pfam" id="PF12821"/>
    </source>
</evidence>
<dbReference type="EMBL" id="MIJZ01000001">
    <property type="protein sequence ID" value="OEG13538.1"/>
    <property type="molecule type" value="Genomic_DNA"/>
</dbReference>
<evidence type="ECO:0000313" key="10">
    <source>
        <dbReference type="EMBL" id="OEG13538.1"/>
    </source>
</evidence>
<dbReference type="AlphaFoldDB" id="A0A1E5GLG1"/>
<accession>A0A1E5GLG1</accession>
<dbReference type="STRING" id="903984.BCR21_00670"/>
<evidence type="ECO:0000256" key="1">
    <source>
        <dbReference type="ARBA" id="ARBA00004651"/>
    </source>
</evidence>
<evidence type="ECO:0000256" key="5">
    <source>
        <dbReference type="ARBA" id="ARBA00022989"/>
    </source>
</evidence>
<feature type="transmembrane region" description="Helical" evidence="8">
    <location>
        <begin position="113"/>
        <end position="136"/>
    </location>
</feature>
<comment type="subcellular location">
    <subcellularLocation>
        <location evidence="1">Cell membrane</location>
        <topology evidence="1">Multi-pass membrane protein</topology>
    </subcellularLocation>
</comment>
<dbReference type="GO" id="GO:0005886">
    <property type="term" value="C:plasma membrane"/>
    <property type="evidence" value="ECO:0007669"/>
    <property type="project" value="UniProtKB-SubCell"/>
</dbReference>
<dbReference type="InterPro" id="IPR050539">
    <property type="entry name" value="ThrE_Dicarb/AminoAcid_Exp"/>
</dbReference>
<evidence type="ECO:0000256" key="4">
    <source>
        <dbReference type="ARBA" id="ARBA00022692"/>
    </source>
</evidence>
<evidence type="ECO:0000256" key="3">
    <source>
        <dbReference type="ARBA" id="ARBA00022519"/>
    </source>
</evidence>
<dbReference type="GO" id="GO:0015744">
    <property type="term" value="P:succinate transport"/>
    <property type="evidence" value="ECO:0007669"/>
    <property type="project" value="TreeGrafter"/>
</dbReference>
<evidence type="ECO:0000256" key="6">
    <source>
        <dbReference type="ARBA" id="ARBA00023136"/>
    </source>
</evidence>
<feature type="transmembrane region" description="Helical" evidence="8">
    <location>
        <begin position="52"/>
        <end position="71"/>
    </location>
</feature>
<dbReference type="Proteomes" id="UP000094068">
    <property type="component" value="Unassembled WGS sequence"/>
</dbReference>
<dbReference type="PANTHER" id="PTHR34390">
    <property type="entry name" value="UPF0442 PROTEIN YJJB-RELATED"/>
    <property type="match status" value="1"/>
</dbReference>
<evidence type="ECO:0000256" key="2">
    <source>
        <dbReference type="ARBA" id="ARBA00022475"/>
    </source>
</evidence>
<dbReference type="InterPro" id="IPR024528">
    <property type="entry name" value="ThrE_2"/>
</dbReference>
<evidence type="ECO:0000256" key="7">
    <source>
        <dbReference type="ARBA" id="ARBA00034125"/>
    </source>
</evidence>
<reference evidence="11" key="1">
    <citation type="submission" date="2016-09" db="EMBL/GenBank/DDBJ databases">
        <authorList>
            <person name="Gulvik C.A."/>
        </authorList>
    </citation>
    <scope>NUCLEOTIDE SEQUENCE [LARGE SCALE GENOMIC DNA]</scope>
    <source>
        <strain evidence="11">DSM 23328</strain>
    </source>
</reference>
<keyword evidence="11" id="KW-1185">Reference proteome</keyword>
<feature type="domain" description="Threonine/Serine exporter ThrE" evidence="9">
    <location>
        <begin position="9"/>
        <end position="134"/>
    </location>
</feature>
<dbReference type="PANTHER" id="PTHR34390:SF1">
    <property type="entry name" value="SUCCINATE TRANSPORTER SUBUNIT YJJB-RELATED"/>
    <property type="match status" value="1"/>
</dbReference>
<protein>
    <recommendedName>
        <fullName evidence="9">Threonine/Serine exporter ThrE domain-containing protein</fullName>
    </recommendedName>
</protein>